<evidence type="ECO:0000256" key="2">
    <source>
        <dbReference type="ARBA" id="ARBA00022786"/>
    </source>
</evidence>
<dbReference type="InterPro" id="IPR000569">
    <property type="entry name" value="HECT_dom"/>
</dbReference>
<dbReference type="EMBL" id="JAICCE010000021">
    <property type="protein sequence ID" value="KAG9262244.1"/>
    <property type="molecule type" value="Genomic_DNA"/>
</dbReference>
<dbReference type="Proteomes" id="UP000752171">
    <property type="component" value="Unassembled WGS sequence"/>
</dbReference>
<feature type="domain" description="HECT" evidence="5">
    <location>
        <begin position="632"/>
        <end position="715"/>
    </location>
</feature>
<proteinExistence type="predicted"/>
<dbReference type="Pfam" id="PF00632">
    <property type="entry name" value="HECT"/>
    <property type="match status" value="1"/>
</dbReference>
<name>A0A8T2KT34_ASTMX</name>
<dbReference type="SUPFAM" id="SSF56204">
    <property type="entry name" value="Hect, E3 ligase catalytic domain"/>
    <property type="match status" value="1"/>
</dbReference>
<reference evidence="6 7" key="1">
    <citation type="submission" date="2021-07" db="EMBL/GenBank/DDBJ databases">
        <authorList>
            <person name="Imarazene B."/>
            <person name="Zahm M."/>
            <person name="Klopp C."/>
            <person name="Cabau C."/>
            <person name="Beille S."/>
            <person name="Jouanno E."/>
            <person name="Castinel A."/>
            <person name="Lluch J."/>
            <person name="Gil L."/>
            <person name="Kuchtly C."/>
            <person name="Lopez Roques C."/>
            <person name="Donnadieu C."/>
            <person name="Parrinello H."/>
            <person name="Journot L."/>
            <person name="Du K."/>
            <person name="Schartl M."/>
            <person name="Retaux S."/>
            <person name="Guiguen Y."/>
        </authorList>
    </citation>
    <scope>NUCLEOTIDE SEQUENCE [LARGE SCALE GENOMIC DNA]</scope>
    <source>
        <strain evidence="6">Pach_M1</strain>
        <tissue evidence="6">Testis</tissue>
    </source>
</reference>
<evidence type="ECO:0000256" key="1">
    <source>
        <dbReference type="ARBA" id="ARBA00022679"/>
    </source>
</evidence>
<feature type="region of interest" description="Disordered" evidence="4">
    <location>
        <begin position="25"/>
        <end position="70"/>
    </location>
</feature>
<comment type="caution">
    <text evidence="6">The sequence shown here is derived from an EMBL/GenBank/DDBJ whole genome shotgun (WGS) entry which is preliminary data.</text>
</comment>
<evidence type="ECO:0000256" key="4">
    <source>
        <dbReference type="SAM" id="MobiDB-lite"/>
    </source>
</evidence>
<protein>
    <recommendedName>
        <fullName evidence="5">HECT domain-containing protein</fullName>
    </recommendedName>
</protein>
<dbReference type="AlphaFoldDB" id="A0A8T2KT34"/>
<dbReference type="GO" id="GO:0004842">
    <property type="term" value="F:ubiquitin-protein transferase activity"/>
    <property type="evidence" value="ECO:0007669"/>
    <property type="project" value="InterPro"/>
</dbReference>
<keyword evidence="2 3" id="KW-0833">Ubl conjugation pathway</keyword>
<organism evidence="6 7">
    <name type="scientific">Astyanax mexicanus</name>
    <name type="common">Blind cave fish</name>
    <name type="synonym">Astyanax fasciatus mexicanus</name>
    <dbReference type="NCBI Taxonomy" id="7994"/>
    <lineage>
        <taxon>Eukaryota</taxon>
        <taxon>Metazoa</taxon>
        <taxon>Chordata</taxon>
        <taxon>Craniata</taxon>
        <taxon>Vertebrata</taxon>
        <taxon>Euteleostomi</taxon>
        <taxon>Actinopterygii</taxon>
        <taxon>Neopterygii</taxon>
        <taxon>Teleostei</taxon>
        <taxon>Ostariophysi</taxon>
        <taxon>Characiformes</taxon>
        <taxon>Characoidei</taxon>
        <taxon>Acestrorhamphidae</taxon>
        <taxon>Acestrorhamphinae</taxon>
        <taxon>Astyanax</taxon>
    </lineage>
</organism>
<feature type="compositionally biased region" description="Polar residues" evidence="4">
    <location>
        <begin position="29"/>
        <end position="49"/>
    </location>
</feature>
<sequence>MEGEEERQQIQLQDAARHIVGMLRKALKSPSQNDGAPVQRGQTSGTPGSKRQMVSRPVQPTVSTASRSKLDENMARSFPGLFKKNCSRPRKRAVKSKHVQFFLLDKVTDRTPKTGEEMVLLQAGLGRRTVDIPEDADHSEISALLLESFPKMATLDGAWLLYKPAGGSGQRRLNVVSPEAEGYSGAHLTTGYTGKSCYYIMPIQESLDTSPLPFSAKEFSKMPKAKCINCQIHVPVQLLSLHIQDCQKTDTDSDCEITDDPSEICPICEVPYPVTDLPLHASFCGESSHLHFRDTLPSTSSAASAVQSTLSTAYPLVPAIKEWKSVQDPQEAVQLFLEQLKQEGASQPSLLLSLDATDDDEQRDCSLIKFYKSDYEKSQWKAPFRCSIKGDAAIGAGVTRHVLSSAIARLKHGFKLNLDFDLGNAAETLLFEGEPDHLVPAASTVLLESDLFRMAGRILGHSVINGGPTLSGLSRAVVSALTNCQKEMTKSKLCLEDCPDTEQRDTIGLLLKEEWTEEELSRINNLCLDWYCTVPTKDTNKLLIFQQLLSHAVLGRVTAQIKQLQKGIKDTGIWPLIEHRPEVVPLLFPTETEVQLTPQQVLQSIIWPRARSNHDDSDDDMPEETIALLSAFFRRYVEEASSDRLKMLLKFWVGWEVPPQRLKLEFVQSRGPRHLPTAATCSERLRLPNHYKKFEELKADLMVCLMSVDTGFGLV</sequence>
<feature type="compositionally biased region" description="Polar residues" evidence="4">
    <location>
        <begin position="58"/>
        <end position="67"/>
    </location>
</feature>
<keyword evidence="1" id="KW-0808">Transferase</keyword>
<dbReference type="PROSITE" id="PS50237">
    <property type="entry name" value="HECT"/>
    <property type="match status" value="1"/>
</dbReference>
<evidence type="ECO:0000313" key="7">
    <source>
        <dbReference type="Proteomes" id="UP000752171"/>
    </source>
</evidence>
<feature type="active site" description="Glycyl thioester intermediate" evidence="3">
    <location>
        <position position="681"/>
    </location>
</feature>
<evidence type="ECO:0000259" key="5">
    <source>
        <dbReference type="PROSITE" id="PS50237"/>
    </source>
</evidence>
<gene>
    <name evidence="6" type="ORF">AMEX_G23999</name>
</gene>
<dbReference type="InterPro" id="IPR035983">
    <property type="entry name" value="Hect_E3_ubiquitin_ligase"/>
</dbReference>
<dbReference type="Gene3D" id="3.90.1750.10">
    <property type="entry name" value="Hect, E3 ligase catalytic domains"/>
    <property type="match status" value="1"/>
</dbReference>
<evidence type="ECO:0000256" key="3">
    <source>
        <dbReference type="PROSITE-ProRule" id="PRU00104"/>
    </source>
</evidence>
<dbReference type="Gene3D" id="3.30.2410.10">
    <property type="entry name" value="Hect, E3 ligase catalytic domain"/>
    <property type="match status" value="1"/>
</dbReference>
<evidence type="ECO:0000313" key="6">
    <source>
        <dbReference type="EMBL" id="KAG9262244.1"/>
    </source>
</evidence>
<accession>A0A8T2KT34</accession>